<dbReference type="AlphaFoldDB" id="D0KW64"/>
<dbReference type="Proteomes" id="UP000009102">
    <property type="component" value="Chromosome"/>
</dbReference>
<feature type="domain" description="Signal transduction histidine kinase internal region" evidence="2">
    <location>
        <begin position="171"/>
        <end position="248"/>
    </location>
</feature>
<dbReference type="Gene3D" id="3.30.565.10">
    <property type="entry name" value="Histidine kinase-like ATPase, C-terminal domain"/>
    <property type="match status" value="1"/>
</dbReference>
<gene>
    <name evidence="3" type="ordered locus">Hneap_2150</name>
</gene>
<dbReference type="InterPro" id="IPR010559">
    <property type="entry name" value="Sig_transdc_His_kin_internal"/>
</dbReference>
<reference evidence="3 4" key="1">
    <citation type="submission" date="2009-10" db="EMBL/GenBank/DDBJ databases">
        <title>Complete sequence of Halothiobacillus neapolitanus c2.</title>
        <authorList>
            <consortium name="US DOE Joint Genome Institute"/>
            <person name="Lucas S."/>
            <person name="Copeland A."/>
            <person name="Lapidus A."/>
            <person name="Glavina del Rio T."/>
            <person name="Tice H."/>
            <person name="Bruce D."/>
            <person name="Goodwin L."/>
            <person name="Pitluck S."/>
            <person name="Davenport K."/>
            <person name="Brettin T."/>
            <person name="Detter J.C."/>
            <person name="Han C."/>
            <person name="Tapia R."/>
            <person name="Larimer F."/>
            <person name="Land M."/>
            <person name="Hauser L."/>
            <person name="Kyrpides N."/>
            <person name="Mikhailova N."/>
            <person name="Kerfeld C."/>
            <person name="Cannon G."/>
            <person name="Heinhort S."/>
        </authorList>
    </citation>
    <scope>NUCLEOTIDE SEQUENCE [LARGE SCALE GENOMIC DNA]</scope>
    <source>
        <strain evidence="4">ATCC 23641 / c2</strain>
    </source>
</reference>
<evidence type="ECO:0000259" key="2">
    <source>
        <dbReference type="Pfam" id="PF06580"/>
    </source>
</evidence>
<dbReference type="RefSeq" id="WP_012824999.1">
    <property type="nucleotide sequence ID" value="NC_013422.1"/>
</dbReference>
<dbReference type="OrthoDB" id="2514702at2"/>
<dbReference type="InterPro" id="IPR036890">
    <property type="entry name" value="HATPase_C_sf"/>
</dbReference>
<keyword evidence="3" id="KW-0418">Kinase</keyword>
<protein>
    <submittedName>
        <fullName evidence="3">Signal transduction histidine kinase, LytS</fullName>
    </submittedName>
</protein>
<name>D0KW64_HALNC</name>
<dbReference type="InterPro" id="IPR050640">
    <property type="entry name" value="Bact_2-comp_sensor_kinase"/>
</dbReference>
<dbReference type="KEGG" id="hna:Hneap_2150"/>
<dbReference type="STRING" id="555778.Hneap_2150"/>
<dbReference type="eggNOG" id="COG2972">
    <property type="taxonomic scope" value="Bacteria"/>
</dbReference>
<feature type="transmembrane region" description="Helical" evidence="1">
    <location>
        <begin position="37"/>
        <end position="58"/>
    </location>
</feature>
<feature type="transmembrane region" description="Helical" evidence="1">
    <location>
        <begin position="99"/>
        <end position="122"/>
    </location>
</feature>
<keyword evidence="1" id="KW-1133">Transmembrane helix</keyword>
<dbReference type="GO" id="GO:0000155">
    <property type="term" value="F:phosphorelay sensor kinase activity"/>
    <property type="evidence" value="ECO:0007669"/>
    <property type="project" value="InterPro"/>
</dbReference>
<proteinExistence type="predicted"/>
<keyword evidence="3" id="KW-0808">Transferase</keyword>
<dbReference type="EMBL" id="CP001801">
    <property type="protein sequence ID" value="ACX96967.1"/>
    <property type="molecule type" value="Genomic_DNA"/>
</dbReference>
<keyword evidence="4" id="KW-1185">Reference proteome</keyword>
<accession>D0KW64</accession>
<keyword evidence="1" id="KW-0472">Membrane</keyword>
<evidence type="ECO:0000256" key="1">
    <source>
        <dbReference type="SAM" id="Phobius"/>
    </source>
</evidence>
<dbReference type="GO" id="GO:0016020">
    <property type="term" value="C:membrane"/>
    <property type="evidence" value="ECO:0007669"/>
    <property type="project" value="InterPro"/>
</dbReference>
<evidence type="ECO:0000313" key="3">
    <source>
        <dbReference type="EMBL" id="ACX96967.1"/>
    </source>
</evidence>
<dbReference type="PANTHER" id="PTHR34220:SF7">
    <property type="entry name" value="SENSOR HISTIDINE KINASE YPDA"/>
    <property type="match status" value="1"/>
</dbReference>
<evidence type="ECO:0000313" key="4">
    <source>
        <dbReference type="Proteomes" id="UP000009102"/>
    </source>
</evidence>
<feature type="transmembrane region" description="Helical" evidence="1">
    <location>
        <begin position="142"/>
        <end position="160"/>
    </location>
</feature>
<feature type="transmembrane region" description="Helical" evidence="1">
    <location>
        <begin position="70"/>
        <end position="87"/>
    </location>
</feature>
<dbReference type="Pfam" id="PF06580">
    <property type="entry name" value="His_kinase"/>
    <property type="match status" value="1"/>
</dbReference>
<sequence>MSADKSDQSKPHLSGDAQFPPQPPVIMALPAFCTPRILLITLLLGFGLALLLAIAPGVSEDRWIRLGTTSWFVAWVTLITVGVLCALQKPLCRLPRHWLLLVVMSILLIVTSIMSVLAYQSLTRLGWNPFESQFDFLLHNQAIASVVGGMGIWIFSLHWAKTRRVTAQTKAELDALHARIRPHFLFNSLNTVAALIDTDPKAAEAAVLDLASIFRAALHAGDTASLDDELALTRRYLALERWRLGPRLVVEWVLPKDPLPAITLPILTIQPLVENAVRYAVERSSEPCTIRIECLVGDQAVSLLIDNPVIMDDQPSARDGNGISLQNIRDRLALMFADRASLRTGVIDAHFRVKLVLPRSQTNKRKG</sequence>
<dbReference type="HOGENOM" id="CLU_020473_1_1_6"/>
<organism evidence="3 4">
    <name type="scientific">Halothiobacillus neapolitanus (strain ATCC 23641 / DSM 15147 / CIP 104769 / NCIMB 8539 / c2)</name>
    <name type="common">Thiobacillus neapolitanus</name>
    <dbReference type="NCBI Taxonomy" id="555778"/>
    <lineage>
        <taxon>Bacteria</taxon>
        <taxon>Pseudomonadati</taxon>
        <taxon>Pseudomonadota</taxon>
        <taxon>Gammaproteobacteria</taxon>
        <taxon>Chromatiales</taxon>
        <taxon>Halothiobacillaceae</taxon>
        <taxon>Halothiobacillus</taxon>
    </lineage>
</organism>
<keyword evidence="1" id="KW-0812">Transmembrane</keyword>
<dbReference type="PANTHER" id="PTHR34220">
    <property type="entry name" value="SENSOR HISTIDINE KINASE YPDA"/>
    <property type="match status" value="1"/>
</dbReference>